<protein>
    <submittedName>
        <fullName evidence="2">Uncharacterized protein</fullName>
    </submittedName>
</protein>
<feature type="transmembrane region" description="Helical" evidence="1">
    <location>
        <begin position="12"/>
        <end position="35"/>
    </location>
</feature>
<comment type="caution">
    <text evidence="2">The sequence shown here is derived from an EMBL/GenBank/DDBJ whole genome shotgun (WGS) entry which is preliminary data.</text>
</comment>
<proteinExistence type="predicted"/>
<dbReference type="EMBL" id="JQCL01000056">
    <property type="protein sequence ID" value="KRO11238.1"/>
    <property type="molecule type" value="Genomic_DNA"/>
</dbReference>
<dbReference type="AlphaFoldDB" id="A0A0R2MBZ8"/>
<organism evidence="2 3">
    <name type="scientific">Lactiplantibacillus xiangfangensis</name>
    <dbReference type="NCBI Taxonomy" id="942150"/>
    <lineage>
        <taxon>Bacteria</taxon>
        <taxon>Bacillati</taxon>
        <taxon>Bacillota</taxon>
        <taxon>Bacilli</taxon>
        <taxon>Lactobacillales</taxon>
        <taxon>Lactobacillaceae</taxon>
        <taxon>Lactiplantibacillus</taxon>
    </lineage>
</organism>
<evidence type="ECO:0000256" key="1">
    <source>
        <dbReference type="SAM" id="Phobius"/>
    </source>
</evidence>
<feature type="transmembrane region" description="Helical" evidence="1">
    <location>
        <begin position="136"/>
        <end position="156"/>
    </location>
</feature>
<dbReference type="PATRIC" id="fig|942150.3.peg.2518"/>
<evidence type="ECO:0000313" key="3">
    <source>
        <dbReference type="Proteomes" id="UP000051783"/>
    </source>
</evidence>
<keyword evidence="1" id="KW-1133">Transmembrane helix</keyword>
<feature type="transmembrane region" description="Helical" evidence="1">
    <location>
        <begin position="47"/>
        <end position="76"/>
    </location>
</feature>
<dbReference type="STRING" id="942150.IV64_GL002410"/>
<accession>A0A0R2MBZ8</accession>
<keyword evidence="1" id="KW-0812">Transmembrane</keyword>
<gene>
    <name evidence="2" type="ORF">IV64_GL002410</name>
</gene>
<evidence type="ECO:0000313" key="2">
    <source>
        <dbReference type="EMBL" id="KRO11238.1"/>
    </source>
</evidence>
<keyword evidence="3" id="KW-1185">Reference proteome</keyword>
<dbReference type="Proteomes" id="UP000051783">
    <property type="component" value="Unassembled WGS sequence"/>
</dbReference>
<feature type="transmembrane region" description="Helical" evidence="1">
    <location>
        <begin position="168"/>
        <end position="193"/>
    </location>
</feature>
<feature type="transmembrane region" description="Helical" evidence="1">
    <location>
        <begin position="205"/>
        <end position="222"/>
    </location>
</feature>
<keyword evidence="1" id="KW-0472">Membrane</keyword>
<name>A0A0R2MBZ8_9LACO</name>
<sequence>MLLIRYMKKRASLRSYLTIVCCMFFLILVNLALLINTKNSISYRVDVVHLLVMAVLSLHNQAFYLIPVTTALILIICPKIKAQELYWMFISKDIHRFYVFEAIIVVIIYVLCAFIGTGIFFFLYRQLTFFDFSNSIIGLCFLVLHILGMLIACLIIEMLMVFFNKVKAYLVFMLFIYTDIYLLSKFNISLLIGNGLTMDTNSFDAVIAVKSILIYYVYLYLINKYSYSTTRRWLNL</sequence>
<feature type="transmembrane region" description="Helical" evidence="1">
    <location>
        <begin position="97"/>
        <end position="124"/>
    </location>
</feature>
<reference evidence="2 3" key="1">
    <citation type="journal article" date="2015" name="Genome Announc.">
        <title>Expanding the biotechnology potential of lactobacilli through comparative genomics of 213 strains and associated genera.</title>
        <authorList>
            <person name="Sun Z."/>
            <person name="Harris H.M."/>
            <person name="McCann A."/>
            <person name="Guo C."/>
            <person name="Argimon S."/>
            <person name="Zhang W."/>
            <person name="Yang X."/>
            <person name="Jeffery I.B."/>
            <person name="Cooney J.C."/>
            <person name="Kagawa T.F."/>
            <person name="Liu W."/>
            <person name="Song Y."/>
            <person name="Salvetti E."/>
            <person name="Wrobel A."/>
            <person name="Rasinkangas P."/>
            <person name="Parkhill J."/>
            <person name="Rea M.C."/>
            <person name="O'Sullivan O."/>
            <person name="Ritari J."/>
            <person name="Douillard F.P."/>
            <person name="Paul Ross R."/>
            <person name="Yang R."/>
            <person name="Briner A.E."/>
            <person name="Felis G.E."/>
            <person name="de Vos W.M."/>
            <person name="Barrangou R."/>
            <person name="Klaenhammer T.R."/>
            <person name="Caufield P.W."/>
            <person name="Cui Y."/>
            <person name="Zhang H."/>
            <person name="O'Toole P.W."/>
        </authorList>
    </citation>
    <scope>NUCLEOTIDE SEQUENCE [LARGE SCALE GENOMIC DNA]</scope>
    <source>
        <strain evidence="2 3">LMG 26013</strain>
    </source>
</reference>